<protein>
    <submittedName>
        <fullName evidence="2">Transglutaminase family protein</fullName>
    </submittedName>
</protein>
<dbReference type="SUPFAM" id="SSF54001">
    <property type="entry name" value="Cysteine proteinases"/>
    <property type="match status" value="1"/>
</dbReference>
<dbReference type="RefSeq" id="WP_129048749.1">
    <property type="nucleotide sequence ID" value="NZ_SDHX01000002.1"/>
</dbReference>
<dbReference type="Pfam" id="PF01841">
    <property type="entry name" value="Transglut_core"/>
    <property type="match status" value="1"/>
</dbReference>
<dbReference type="OrthoDB" id="9787782at2"/>
<dbReference type="EMBL" id="SDHX01000002">
    <property type="protein sequence ID" value="RXK53161.1"/>
    <property type="molecule type" value="Genomic_DNA"/>
</dbReference>
<proteinExistence type="predicted"/>
<dbReference type="SMART" id="SM00460">
    <property type="entry name" value="TGc"/>
    <property type="match status" value="1"/>
</dbReference>
<name>A0A4Q1C474_9BACT</name>
<dbReference type="Pfam" id="PF08379">
    <property type="entry name" value="Bact_transglu_N"/>
    <property type="match status" value="1"/>
</dbReference>
<feature type="domain" description="Transglutaminase-like" evidence="1">
    <location>
        <begin position="170"/>
        <end position="237"/>
    </location>
</feature>
<organism evidence="2 3">
    <name type="scientific">Oleiharenicola lentus</name>
    <dbReference type="NCBI Taxonomy" id="2508720"/>
    <lineage>
        <taxon>Bacteria</taxon>
        <taxon>Pseudomonadati</taxon>
        <taxon>Verrucomicrobiota</taxon>
        <taxon>Opitutia</taxon>
        <taxon>Opitutales</taxon>
        <taxon>Opitutaceae</taxon>
        <taxon>Oleiharenicola</taxon>
    </lineage>
</organism>
<dbReference type="AlphaFoldDB" id="A0A4Q1C474"/>
<dbReference type="Gene3D" id="3.10.620.30">
    <property type="match status" value="1"/>
</dbReference>
<reference evidence="2 3" key="1">
    <citation type="submission" date="2019-01" db="EMBL/GenBank/DDBJ databases">
        <title>Lacunisphaera sp. strain TWA-58.</title>
        <authorList>
            <person name="Chen W.-M."/>
        </authorList>
    </citation>
    <scope>NUCLEOTIDE SEQUENCE [LARGE SCALE GENOMIC DNA]</scope>
    <source>
        <strain evidence="2 3">TWA-58</strain>
    </source>
</reference>
<keyword evidence="3" id="KW-1185">Reference proteome</keyword>
<evidence type="ECO:0000259" key="1">
    <source>
        <dbReference type="SMART" id="SM00460"/>
    </source>
</evidence>
<dbReference type="InterPro" id="IPR038765">
    <property type="entry name" value="Papain-like_cys_pep_sf"/>
</dbReference>
<dbReference type="InterPro" id="IPR002931">
    <property type="entry name" value="Transglutaminase-like"/>
</dbReference>
<sequence>MKLHVLHRTRFKYGANVHESFNEARLQPTSAGAQICHSFVLKVLPTTRLSHYLDFNLNCVHLFEINQPHNELTVEANSVVTTGEKPALPPELTPAPMSRLPECARLDRCYDFLQSSTYVEVSAELWRLAIDATEGQTDMWQAARAIMAYVHREFHYQSGATHAHTHMRDVLKTRAGVCQDFAHVMLGLCRALKIPARYVSGYLYNGPADQLKGAQASHAWVEVYVLGHGWCGLDPTNNRAADVHYVKVANGRDFADVSPLKGTYRGTAKRELLVDVLVSRLEESEPTPSAAPATATAG</sequence>
<comment type="caution">
    <text evidence="2">The sequence shown here is derived from an EMBL/GenBank/DDBJ whole genome shotgun (WGS) entry which is preliminary data.</text>
</comment>
<gene>
    <name evidence="2" type="ORF">ESB00_15760</name>
</gene>
<evidence type="ECO:0000313" key="3">
    <source>
        <dbReference type="Proteomes" id="UP000290218"/>
    </source>
</evidence>
<evidence type="ECO:0000313" key="2">
    <source>
        <dbReference type="EMBL" id="RXK53161.1"/>
    </source>
</evidence>
<dbReference type="Proteomes" id="UP000290218">
    <property type="component" value="Unassembled WGS sequence"/>
</dbReference>
<dbReference type="PANTHER" id="PTHR33490:SF6">
    <property type="entry name" value="SLL1049 PROTEIN"/>
    <property type="match status" value="1"/>
</dbReference>
<dbReference type="InterPro" id="IPR013589">
    <property type="entry name" value="Bac_transglu_N"/>
</dbReference>
<dbReference type="PANTHER" id="PTHR33490">
    <property type="entry name" value="BLR5614 PROTEIN-RELATED"/>
    <property type="match status" value="1"/>
</dbReference>
<accession>A0A4Q1C474</accession>